<evidence type="ECO:0000313" key="3">
    <source>
        <dbReference type="Proteomes" id="UP000018895"/>
    </source>
</evidence>
<protein>
    <submittedName>
        <fullName evidence="2">Lipoprotein</fullName>
    </submittedName>
</protein>
<reference evidence="2" key="1">
    <citation type="journal article" date="2014" name="Genome Announc.">
        <title>Draft Genome Sequences of Three Alkaliphilic Bacillus Strains, Bacillus wakoensis JCM 9140T, Bacillus akibai JCM 9157T, and Bacillus hemicellulosilyticus JCM 9152T.</title>
        <authorList>
            <person name="Yuki M."/>
            <person name="Oshima K."/>
            <person name="Suda W."/>
            <person name="Oshida Y."/>
            <person name="Kitamura K."/>
            <person name="Iida T."/>
            <person name="Hattori M."/>
            <person name="Ohkuma M."/>
        </authorList>
    </citation>
    <scope>NUCLEOTIDE SEQUENCE [LARGE SCALE GENOMIC DNA]</scope>
    <source>
        <strain evidence="2">JCM 9152</strain>
    </source>
</reference>
<dbReference type="RefSeq" id="WP_052015649.1">
    <property type="nucleotide sequence ID" value="NZ_BAUU01000007.1"/>
</dbReference>
<evidence type="ECO:0000256" key="1">
    <source>
        <dbReference type="SAM" id="SignalP"/>
    </source>
</evidence>
<feature type="signal peptide" evidence="1">
    <location>
        <begin position="1"/>
        <end position="25"/>
    </location>
</feature>
<organism evidence="2 3">
    <name type="scientific">Halalkalibacter hemicellulosilyticusJCM 9152</name>
    <dbReference type="NCBI Taxonomy" id="1236971"/>
    <lineage>
        <taxon>Bacteria</taxon>
        <taxon>Bacillati</taxon>
        <taxon>Bacillota</taxon>
        <taxon>Bacilli</taxon>
        <taxon>Bacillales</taxon>
        <taxon>Bacillaceae</taxon>
        <taxon>Halalkalibacter</taxon>
    </lineage>
</organism>
<keyword evidence="1" id="KW-0732">Signal</keyword>
<comment type="caution">
    <text evidence="2">The sequence shown here is derived from an EMBL/GenBank/DDBJ whole genome shotgun (WGS) entry which is preliminary data.</text>
</comment>
<dbReference type="OrthoDB" id="2576511at2"/>
<proteinExistence type="predicted"/>
<dbReference type="Proteomes" id="UP000018895">
    <property type="component" value="Unassembled WGS sequence"/>
</dbReference>
<evidence type="ECO:0000313" key="2">
    <source>
        <dbReference type="EMBL" id="GAE29908.1"/>
    </source>
</evidence>
<dbReference type="InterPro" id="IPR019454">
    <property type="entry name" value="Lipoprot_YkyA-like"/>
</dbReference>
<dbReference type="Pfam" id="PF10368">
    <property type="entry name" value="YkyA"/>
    <property type="match status" value="1"/>
</dbReference>
<gene>
    <name evidence="2" type="ORF">JCM9152_1295</name>
</gene>
<keyword evidence="3" id="KW-1185">Reference proteome</keyword>
<sequence length="216" mass="25396">MKYIQYLLIIGLACFVLTACGGNPAQDVYEHLETAVELERPFEEQQQSLYQAEERENELFDEVITLGTSELDEIEPLIEEALESIETRLSMIEIEEESIEASFHEFSEIEQYENQFNETELEELFSSLLETMNTRYEAYHSLNEVYKEAAQADQDLFEAFLDEDLTLERLQELVDQVNDYYEAVDQQTQSFNRATDLYNESKRKFYEASDLNITYE</sequence>
<dbReference type="PROSITE" id="PS51257">
    <property type="entry name" value="PROKAR_LIPOPROTEIN"/>
    <property type="match status" value="1"/>
</dbReference>
<dbReference type="STRING" id="1236971.JCM9152_1295"/>
<name>W4QE33_9BACI</name>
<dbReference type="Gene3D" id="1.20.120.570">
    <property type="entry name" value="YkyA-like"/>
    <property type="match status" value="1"/>
</dbReference>
<dbReference type="EMBL" id="BAUU01000007">
    <property type="protein sequence ID" value="GAE29908.1"/>
    <property type="molecule type" value="Genomic_DNA"/>
</dbReference>
<dbReference type="SUPFAM" id="SSF140423">
    <property type="entry name" value="MW0975(SA0943)-like"/>
    <property type="match status" value="1"/>
</dbReference>
<accession>W4QE33</accession>
<dbReference type="InterPro" id="IPR036785">
    <property type="entry name" value="YkyA-like_sf"/>
</dbReference>
<keyword evidence="2" id="KW-0449">Lipoprotein</keyword>
<dbReference type="AlphaFoldDB" id="W4QE33"/>
<feature type="chain" id="PRO_5039683663" evidence="1">
    <location>
        <begin position="26"/>
        <end position="216"/>
    </location>
</feature>